<comment type="caution">
    <text evidence="4">The sequence shown here is derived from an EMBL/GenBank/DDBJ whole genome shotgun (WGS) entry which is preliminary data.</text>
</comment>
<dbReference type="InterPro" id="IPR046802">
    <property type="entry name" value="OpcA_G6PD_C"/>
</dbReference>
<gene>
    <name evidence="4" type="ORF">DFJ66_7226</name>
</gene>
<reference evidence="4 5" key="1">
    <citation type="submission" date="2018-10" db="EMBL/GenBank/DDBJ databases">
        <title>Sequencing the genomes of 1000 actinobacteria strains.</title>
        <authorList>
            <person name="Klenk H.-P."/>
        </authorList>
    </citation>
    <scope>NUCLEOTIDE SEQUENCE [LARGE SCALE GENOMIC DNA]</scope>
    <source>
        <strain evidence="4 5">DSM 43911</strain>
    </source>
</reference>
<evidence type="ECO:0000313" key="5">
    <source>
        <dbReference type="Proteomes" id="UP000272729"/>
    </source>
</evidence>
<dbReference type="Pfam" id="PF20171">
    <property type="entry name" value="OpcA_G6PD_C"/>
    <property type="match status" value="1"/>
</dbReference>
<feature type="domain" description="Glucose-6-phosphate dehydrogenase assembly protein OpcA N-terminal" evidence="2">
    <location>
        <begin position="52"/>
        <end position="161"/>
    </location>
</feature>
<feature type="compositionally biased region" description="Low complexity" evidence="1">
    <location>
        <begin position="382"/>
        <end position="399"/>
    </location>
</feature>
<dbReference type="OrthoDB" id="128564at2"/>
<dbReference type="AlphaFoldDB" id="A0A495XJM9"/>
<feature type="domain" description="Glucose-6-phosphate dehydrogenase assembly protein OpcA C-terminal" evidence="3">
    <location>
        <begin position="166"/>
        <end position="297"/>
    </location>
</feature>
<feature type="compositionally biased region" description="Low complexity" evidence="1">
    <location>
        <begin position="307"/>
        <end position="374"/>
    </location>
</feature>
<keyword evidence="5" id="KW-1185">Reference proteome</keyword>
<evidence type="ECO:0000313" key="4">
    <source>
        <dbReference type="EMBL" id="RKT73889.1"/>
    </source>
</evidence>
<organism evidence="4 5">
    <name type="scientific">Saccharothrix variisporea</name>
    <dbReference type="NCBI Taxonomy" id="543527"/>
    <lineage>
        <taxon>Bacteria</taxon>
        <taxon>Bacillati</taxon>
        <taxon>Actinomycetota</taxon>
        <taxon>Actinomycetes</taxon>
        <taxon>Pseudonocardiales</taxon>
        <taxon>Pseudonocardiaceae</taxon>
        <taxon>Saccharothrix</taxon>
    </lineage>
</organism>
<dbReference type="NCBIfam" id="TIGR00534">
    <property type="entry name" value="OpcA"/>
    <property type="match status" value="1"/>
</dbReference>
<proteinExistence type="predicted"/>
<evidence type="ECO:0000256" key="1">
    <source>
        <dbReference type="SAM" id="MobiDB-lite"/>
    </source>
</evidence>
<accession>A0A495XJM9</accession>
<feature type="region of interest" description="Disordered" evidence="1">
    <location>
        <begin position="306"/>
        <end position="399"/>
    </location>
</feature>
<dbReference type="EMBL" id="RBXR01000001">
    <property type="protein sequence ID" value="RKT73889.1"/>
    <property type="molecule type" value="Genomic_DNA"/>
</dbReference>
<dbReference type="PANTHER" id="PTHR38658:SF1">
    <property type="entry name" value="OXPP CYCLE PROTEIN OPCA-RELATED"/>
    <property type="match status" value="1"/>
</dbReference>
<sequence length="399" mass="41446">MIIDLPSTTTSQVNSKLVQLREEGGAVTLGRVLTLVIVTDDGSKTEDAVDAANDASREHPCRVIVVARGARRAAPRLDAQIRVGGDAGASEVIVLRLYGELANEGASCVVPLLLPDTPVVAWWPNEAPAVPAQDPIGQLAQRRITDSAAEKNPIKALDQRKAGYTPGDTDLAWTRLTLWRAMLASAFDLPPYEKVTEAEVSGEADSPSTDLLAAWLAGSLRAPVKRSKAVRGEGIVDVRLERKSGVVELVRPDGKVGTLTQPGQPERRVALQRREIRDCLAEELRRLDPDEVYELALKSLGKVVRGRTPAKATAAARKPAPTTSAPSAAGSPNGSAPATAPAKPAGDGASGDGAAAKAPAKSPGRAAKAPAKVAKAAKAKSAKGAVKVAGKGSSTRAKA</sequence>
<evidence type="ECO:0000259" key="2">
    <source>
        <dbReference type="Pfam" id="PF10128"/>
    </source>
</evidence>
<dbReference type="InterPro" id="IPR004555">
    <property type="entry name" value="G6PDH_assembly_OpcA"/>
</dbReference>
<dbReference type="InterPro" id="IPR046801">
    <property type="entry name" value="OpcA_G6PD_N"/>
</dbReference>
<evidence type="ECO:0000259" key="3">
    <source>
        <dbReference type="Pfam" id="PF20171"/>
    </source>
</evidence>
<dbReference type="Pfam" id="PF10128">
    <property type="entry name" value="OpcA_G6PD_assem"/>
    <property type="match status" value="1"/>
</dbReference>
<dbReference type="Proteomes" id="UP000272729">
    <property type="component" value="Unassembled WGS sequence"/>
</dbReference>
<dbReference type="RefSeq" id="WP_121227999.1">
    <property type="nucleotide sequence ID" value="NZ_JBIUBA010000034.1"/>
</dbReference>
<protein>
    <submittedName>
        <fullName evidence="4">Glucose-6-phosphate dehydrogenase assembly protein OpcA</fullName>
    </submittedName>
</protein>
<dbReference type="PANTHER" id="PTHR38658">
    <property type="entry name" value="OXPP CYCLE PROTEIN OPCA-RELATED"/>
    <property type="match status" value="1"/>
</dbReference>
<name>A0A495XJM9_9PSEU</name>